<dbReference type="SUPFAM" id="SSF55073">
    <property type="entry name" value="Nucleotide cyclase"/>
    <property type="match status" value="1"/>
</dbReference>
<protein>
    <recommendedName>
        <fullName evidence="6">GGDEF domain-containing protein</fullName>
    </recommendedName>
</protein>
<dbReference type="PANTHER" id="PTHR44757:SF2">
    <property type="entry name" value="BIOFILM ARCHITECTURE MAINTENANCE PROTEIN MBAA"/>
    <property type="match status" value="1"/>
</dbReference>
<sequence>MSNGSAPDPLTSLLERIRCSFFVRAALIQLIDEEDGPIELCAGAPIRATNDPAFRRLQSLAASDTVIFPDLDLEAGLPRAPLDRPRVCFFAGTPLLSDAGHAFGILYLLHSHPRWLSPLHIRAFEDFAAEIAPLAQRRRDAATIARLRSRIEAQAEHFARSRDTFERAAAEVRVGLWTCALRDESLNWSHQVYDMFGIARGSRLDRQRALECYNDRALGLLERVRSEALRQRRGFQLEAEIVTQKGAQRWIRINAEVDCSNGEPVRLFGMKQDITEQKLLLDRTRFLAERDAMTGLANRAQFEKQLSTLASATPRQSSITALMLVDLDDFKQVNDSYGHAVGDDCLKEATRRLSEICVQANLVARIGGDEFAILLGPSFEREAIEALGEDVVTALARPMACARHLLRIGASIGIAHVAGSCSPSDLFDQADMALYAAKAAGRRTVRSFVPEIGGTSERRIPWPLAPNRERAGLPQPTTH</sequence>
<dbReference type="InterPro" id="IPR000700">
    <property type="entry name" value="PAS-assoc_C"/>
</dbReference>
<dbReference type="InterPro" id="IPR003018">
    <property type="entry name" value="GAF"/>
</dbReference>
<dbReference type="Gene3D" id="2.10.70.100">
    <property type="match status" value="1"/>
</dbReference>
<dbReference type="CDD" id="cd01949">
    <property type="entry name" value="GGDEF"/>
    <property type="match status" value="1"/>
</dbReference>
<dbReference type="PANTHER" id="PTHR44757">
    <property type="entry name" value="DIGUANYLATE CYCLASE DGCP"/>
    <property type="match status" value="1"/>
</dbReference>
<dbReference type="InterPro" id="IPR000160">
    <property type="entry name" value="GGDEF_dom"/>
</dbReference>
<dbReference type="Gene3D" id="3.30.450.20">
    <property type="entry name" value="PAS domain"/>
    <property type="match status" value="1"/>
</dbReference>
<reference evidence="4 5" key="1">
    <citation type="submission" date="2019-07" db="EMBL/GenBank/DDBJ databases">
        <title>Whole genome shotgun sequence of Methylobacterium gnaphalii NBRC 107716.</title>
        <authorList>
            <person name="Hosoyama A."/>
            <person name="Uohara A."/>
            <person name="Ohji S."/>
            <person name="Ichikawa N."/>
        </authorList>
    </citation>
    <scope>NUCLEOTIDE SEQUENCE [LARGE SCALE GENOMIC DNA]</scope>
    <source>
        <strain evidence="4 5">NBRC 107716</strain>
    </source>
</reference>
<evidence type="ECO:0000313" key="4">
    <source>
        <dbReference type="EMBL" id="GEP12086.1"/>
    </source>
</evidence>
<dbReference type="RefSeq" id="WP_147048486.1">
    <property type="nucleotide sequence ID" value="NZ_BJZV01000029.1"/>
</dbReference>
<dbReference type="OrthoDB" id="9812260at2"/>
<dbReference type="AlphaFoldDB" id="A0A512JQ47"/>
<dbReference type="Proteomes" id="UP000321750">
    <property type="component" value="Unassembled WGS sequence"/>
</dbReference>
<feature type="region of interest" description="Disordered" evidence="1">
    <location>
        <begin position="459"/>
        <end position="479"/>
    </location>
</feature>
<dbReference type="InterPro" id="IPR029787">
    <property type="entry name" value="Nucleotide_cyclase"/>
</dbReference>
<dbReference type="Pfam" id="PF01590">
    <property type="entry name" value="GAF"/>
    <property type="match status" value="1"/>
</dbReference>
<dbReference type="EMBL" id="BJZV01000029">
    <property type="protein sequence ID" value="GEP12086.1"/>
    <property type="molecule type" value="Genomic_DNA"/>
</dbReference>
<dbReference type="NCBIfam" id="TIGR00254">
    <property type="entry name" value="GGDEF"/>
    <property type="match status" value="1"/>
</dbReference>
<dbReference type="SMART" id="SM00267">
    <property type="entry name" value="GGDEF"/>
    <property type="match status" value="1"/>
</dbReference>
<evidence type="ECO:0000259" key="2">
    <source>
        <dbReference type="PROSITE" id="PS50113"/>
    </source>
</evidence>
<evidence type="ECO:0000313" key="5">
    <source>
        <dbReference type="Proteomes" id="UP000321750"/>
    </source>
</evidence>
<organism evidence="4 5">
    <name type="scientific">Methylobacterium gnaphalii</name>
    <dbReference type="NCBI Taxonomy" id="1010610"/>
    <lineage>
        <taxon>Bacteria</taxon>
        <taxon>Pseudomonadati</taxon>
        <taxon>Pseudomonadota</taxon>
        <taxon>Alphaproteobacteria</taxon>
        <taxon>Hyphomicrobiales</taxon>
        <taxon>Methylobacteriaceae</taxon>
        <taxon>Methylobacterium</taxon>
    </lineage>
</organism>
<dbReference type="InterPro" id="IPR052155">
    <property type="entry name" value="Biofilm_reg_signaling"/>
</dbReference>
<dbReference type="PROSITE" id="PS50113">
    <property type="entry name" value="PAC"/>
    <property type="match status" value="1"/>
</dbReference>
<keyword evidence="5" id="KW-1185">Reference proteome</keyword>
<accession>A0A512JQ47</accession>
<proteinExistence type="predicted"/>
<dbReference type="SMART" id="SM00086">
    <property type="entry name" value="PAC"/>
    <property type="match status" value="1"/>
</dbReference>
<dbReference type="SUPFAM" id="SSF55785">
    <property type="entry name" value="PYP-like sensor domain (PAS domain)"/>
    <property type="match status" value="1"/>
</dbReference>
<evidence type="ECO:0000256" key="1">
    <source>
        <dbReference type="SAM" id="MobiDB-lite"/>
    </source>
</evidence>
<dbReference type="SUPFAM" id="SSF55781">
    <property type="entry name" value="GAF domain-like"/>
    <property type="match status" value="1"/>
</dbReference>
<feature type="domain" description="PAC" evidence="2">
    <location>
        <begin position="235"/>
        <end position="286"/>
    </location>
</feature>
<feature type="domain" description="GGDEF" evidence="3">
    <location>
        <begin position="318"/>
        <end position="450"/>
    </location>
</feature>
<dbReference type="PROSITE" id="PS50887">
    <property type="entry name" value="GGDEF"/>
    <property type="match status" value="1"/>
</dbReference>
<dbReference type="Gene3D" id="3.30.70.270">
    <property type="match status" value="1"/>
</dbReference>
<name>A0A512JQ47_9HYPH</name>
<dbReference type="InterPro" id="IPR029016">
    <property type="entry name" value="GAF-like_dom_sf"/>
</dbReference>
<dbReference type="Pfam" id="PF00990">
    <property type="entry name" value="GGDEF"/>
    <property type="match status" value="1"/>
</dbReference>
<comment type="caution">
    <text evidence="4">The sequence shown here is derived from an EMBL/GenBank/DDBJ whole genome shotgun (WGS) entry which is preliminary data.</text>
</comment>
<dbReference type="InterPro" id="IPR043128">
    <property type="entry name" value="Rev_trsase/Diguanyl_cyclase"/>
</dbReference>
<dbReference type="InterPro" id="IPR001610">
    <property type="entry name" value="PAC"/>
</dbReference>
<evidence type="ECO:0000259" key="3">
    <source>
        <dbReference type="PROSITE" id="PS50887"/>
    </source>
</evidence>
<gene>
    <name evidence="4" type="ORF">MGN01_39310</name>
</gene>
<dbReference type="InterPro" id="IPR035965">
    <property type="entry name" value="PAS-like_dom_sf"/>
</dbReference>
<evidence type="ECO:0008006" key="6">
    <source>
        <dbReference type="Google" id="ProtNLM"/>
    </source>
</evidence>
<dbReference type="Gene3D" id="3.30.450.40">
    <property type="match status" value="1"/>
</dbReference>